<comment type="subcellular location">
    <subcellularLocation>
        <location evidence="1">Membrane</location>
        <topology evidence="1">Multi-pass membrane protein</topology>
    </subcellularLocation>
</comment>
<proteinExistence type="inferred from homology"/>
<comment type="similarity">
    <text evidence="2">Belongs to the G-protein coupled receptor 1 family.</text>
</comment>
<evidence type="ECO:0000256" key="6">
    <source>
        <dbReference type="ARBA" id="ARBA00023136"/>
    </source>
</evidence>
<dbReference type="GO" id="GO:0004930">
    <property type="term" value="F:G protein-coupled receptor activity"/>
    <property type="evidence" value="ECO:0007669"/>
    <property type="project" value="UniProtKB-KW"/>
</dbReference>
<dbReference type="PRINTS" id="PR01012">
    <property type="entry name" value="NRPEPTIDEYR"/>
</dbReference>
<dbReference type="InterPro" id="IPR000611">
    <property type="entry name" value="NPY_rcpt"/>
</dbReference>
<keyword evidence="5" id="KW-0297">G-protein coupled receptor</keyword>
<gene>
    <name evidence="11" type="ORF">HHI36_012328</name>
</gene>
<name>A0ABD2NDY4_9CUCU</name>
<dbReference type="PANTHER" id="PTHR24235:SF29">
    <property type="entry name" value="GH23382P"/>
    <property type="match status" value="1"/>
</dbReference>
<dbReference type="PRINTS" id="PR00237">
    <property type="entry name" value="GPCRRHODOPSN"/>
</dbReference>
<dbReference type="GO" id="GO:0016020">
    <property type="term" value="C:membrane"/>
    <property type="evidence" value="ECO:0007669"/>
    <property type="project" value="UniProtKB-SubCell"/>
</dbReference>
<evidence type="ECO:0000256" key="1">
    <source>
        <dbReference type="ARBA" id="ARBA00004141"/>
    </source>
</evidence>
<protein>
    <recommendedName>
        <fullName evidence="10">G-protein coupled receptors family 1 profile domain-containing protein</fullName>
    </recommendedName>
</protein>
<dbReference type="InterPro" id="IPR017452">
    <property type="entry name" value="GPCR_Rhodpsn_7TM"/>
</dbReference>
<evidence type="ECO:0000256" key="7">
    <source>
        <dbReference type="ARBA" id="ARBA00023170"/>
    </source>
</evidence>
<dbReference type="SUPFAM" id="SSF81321">
    <property type="entry name" value="Family A G protein-coupled receptor-like"/>
    <property type="match status" value="1"/>
</dbReference>
<dbReference type="Proteomes" id="UP001516400">
    <property type="component" value="Unassembled WGS sequence"/>
</dbReference>
<dbReference type="PROSITE" id="PS50262">
    <property type="entry name" value="G_PROTEIN_RECEP_F1_2"/>
    <property type="match status" value="1"/>
</dbReference>
<reference evidence="11 12" key="1">
    <citation type="journal article" date="2021" name="BMC Biol.">
        <title>Horizontally acquired antibacterial genes associated with adaptive radiation of ladybird beetles.</title>
        <authorList>
            <person name="Li H.S."/>
            <person name="Tang X.F."/>
            <person name="Huang Y.H."/>
            <person name="Xu Z.Y."/>
            <person name="Chen M.L."/>
            <person name="Du X.Y."/>
            <person name="Qiu B.Y."/>
            <person name="Chen P.T."/>
            <person name="Zhang W."/>
            <person name="Slipinski A."/>
            <person name="Escalona H.E."/>
            <person name="Waterhouse R.M."/>
            <person name="Zwick A."/>
            <person name="Pang H."/>
        </authorList>
    </citation>
    <scope>NUCLEOTIDE SEQUENCE [LARGE SCALE GENOMIC DNA]</scope>
    <source>
        <strain evidence="11">SYSU2018</strain>
    </source>
</reference>
<keyword evidence="4 9" id="KW-1133">Transmembrane helix</keyword>
<evidence type="ECO:0000256" key="3">
    <source>
        <dbReference type="ARBA" id="ARBA00022692"/>
    </source>
</evidence>
<sequence length="197" mass="22537">MSLYTTEANLSDFNTSIQNNIHDLEVTEYYNVTYYFACEREVDILYKSIVYTLYSIIFLVAFVGNVFVCYVVLASPRMRTVTNYFIFNLSVGDVLITILCIPFTSISMMNQYWPFGSFLCPVISYVQAISVFISAYTLVAISIDKYMVIMWPLRPRITKKAAAWAILAIWIFAGLTVLPTAAFTKLRQPSEQYVNCS</sequence>
<evidence type="ECO:0000313" key="12">
    <source>
        <dbReference type="Proteomes" id="UP001516400"/>
    </source>
</evidence>
<evidence type="ECO:0000256" key="2">
    <source>
        <dbReference type="ARBA" id="ARBA00010663"/>
    </source>
</evidence>
<feature type="transmembrane region" description="Helical" evidence="9">
    <location>
        <begin position="162"/>
        <end position="183"/>
    </location>
</feature>
<organism evidence="11 12">
    <name type="scientific">Cryptolaemus montrouzieri</name>
    <dbReference type="NCBI Taxonomy" id="559131"/>
    <lineage>
        <taxon>Eukaryota</taxon>
        <taxon>Metazoa</taxon>
        <taxon>Ecdysozoa</taxon>
        <taxon>Arthropoda</taxon>
        <taxon>Hexapoda</taxon>
        <taxon>Insecta</taxon>
        <taxon>Pterygota</taxon>
        <taxon>Neoptera</taxon>
        <taxon>Endopterygota</taxon>
        <taxon>Coleoptera</taxon>
        <taxon>Polyphaga</taxon>
        <taxon>Cucujiformia</taxon>
        <taxon>Coccinelloidea</taxon>
        <taxon>Coccinellidae</taxon>
        <taxon>Scymninae</taxon>
        <taxon>Scymnini</taxon>
        <taxon>Cryptolaemus</taxon>
    </lineage>
</organism>
<evidence type="ECO:0000256" key="4">
    <source>
        <dbReference type="ARBA" id="ARBA00022989"/>
    </source>
</evidence>
<dbReference type="AlphaFoldDB" id="A0ABD2NDY4"/>
<keyword evidence="12" id="KW-1185">Reference proteome</keyword>
<dbReference type="EMBL" id="JABFTP020000103">
    <property type="protein sequence ID" value="KAL3276963.1"/>
    <property type="molecule type" value="Genomic_DNA"/>
</dbReference>
<evidence type="ECO:0000313" key="11">
    <source>
        <dbReference type="EMBL" id="KAL3276963.1"/>
    </source>
</evidence>
<feature type="transmembrane region" description="Helical" evidence="9">
    <location>
        <begin position="85"/>
        <end position="106"/>
    </location>
</feature>
<evidence type="ECO:0000256" key="8">
    <source>
        <dbReference type="ARBA" id="ARBA00023224"/>
    </source>
</evidence>
<feature type="domain" description="G-protein coupled receptors family 1 profile" evidence="10">
    <location>
        <begin position="64"/>
        <end position="197"/>
    </location>
</feature>
<dbReference type="InterPro" id="IPR000276">
    <property type="entry name" value="GPCR_Rhodpsn"/>
</dbReference>
<keyword evidence="8" id="KW-0807">Transducer</keyword>
<dbReference type="Gene3D" id="1.20.1070.10">
    <property type="entry name" value="Rhodopsin 7-helix transmembrane proteins"/>
    <property type="match status" value="1"/>
</dbReference>
<keyword evidence="3 9" id="KW-0812">Transmembrane</keyword>
<feature type="transmembrane region" description="Helical" evidence="9">
    <location>
        <begin position="112"/>
        <end position="141"/>
    </location>
</feature>
<dbReference type="PANTHER" id="PTHR24235">
    <property type="entry name" value="NEUROPEPTIDE Y RECEPTOR"/>
    <property type="match status" value="1"/>
</dbReference>
<keyword evidence="6 9" id="KW-0472">Membrane</keyword>
<accession>A0ABD2NDY4</accession>
<comment type="caution">
    <text evidence="11">The sequence shown here is derived from an EMBL/GenBank/DDBJ whole genome shotgun (WGS) entry which is preliminary data.</text>
</comment>
<dbReference type="Pfam" id="PF00001">
    <property type="entry name" value="7tm_1"/>
    <property type="match status" value="1"/>
</dbReference>
<feature type="transmembrane region" description="Helical" evidence="9">
    <location>
        <begin position="49"/>
        <end position="73"/>
    </location>
</feature>
<evidence type="ECO:0000256" key="5">
    <source>
        <dbReference type="ARBA" id="ARBA00023040"/>
    </source>
</evidence>
<evidence type="ECO:0000256" key="9">
    <source>
        <dbReference type="SAM" id="Phobius"/>
    </source>
</evidence>
<evidence type="ECO:0000259" key="10">
    <source>
        <dbReference type="PROSITE" id="PS50262"/>
    </source>
</evidence>
<keyword evidence="7" id="KW-0675">Receptor</keyword>
<feature type="non-terminal residue" evidence="11">
    <location>
        <position position="197"/>
    </location>
</feature>